<dbReference type="EMBL" id="RIBY02001901">
    <property type="protein sequence ID" value="KAH9827224.1"/>
    <property type="molecule type" value="Genomic_DNA"/>
</dbReference>
<accession>A0A9W7SR46</accession>
<dbReference type="Proteomes" id="UP001138500">
    <property type="component" value="Unassembled WGS sequence"/>
</dbReference>
<dbReference type="AlphaFoldDB" id="A0A9W7SR46"/>
<comment type="caution">
    <text evidence="1">The sequence shown here is derived from an EMBL/GenBank/DDBJ whole genome shotgun (WGS) entry which is preliminary data.</text>
</comment>
<gene>
    <name evidence="1" type="ORF">Tdes44962_MAKER03035</name>
</gene>
<reference evidence="1 2" key="2">
    <citation type="journal article" date="2021" name="Curr. Genet.">
        <title>Genetic response to nitrogen starvation in the aggressive Eucalyptus foliar pathogen Teratosphaeria destructans.</title>
        <authorList>
            <person name="Havenga M."/>
            <person name="Wingfield B.D."/>
            <person name="Wingfield M.J."/>
            <person name="Dreyer L.L."/>
            <person name="Roets F."/>
            <person name="Aylward J."/>
        </authorList>
    </citation>
    <scope>NUCLEOTIDE SEQUENCE [LARGE SCALE GENOMIC DNA]</scope>
    <source>
        <strain evidence="1">CMW44962</strain>
    </source>
</reference>
<proteinExistence type="predicted"/>
<evidence type="ECO:0000313" key="1">
    <source>
        <dbReference type="EMBL" id="KAH9827224.1"/>
    </source>
</evidence>
<evidence type="ECO:0000313" key="2">
    <source>
        <dbReference type="Proteomes" id="UP001138500"/>
    </source>
</evidence>
<organism evidence="1 2">
    <name type="scientific">Teratosphaeria destructans</name>
    <dbReference type="NCBI Taxonomy" id="418781"/>
    <lineage>
        <taxon>Eukaryota</taxon>
        <taxon>Fungi</taxon>
        <taxon>Dikarya</taxon>
        <taxon>Ascomycota</taxon>
        <taxon>Pezizomycotina</taxon>
        <taxon>Dothideomycetes</taxon>
        <taxon>Dothideomycetidae</taxon>
        <taxon>Mycosphaerellales</taxon>
        <taxon>Teratosphaeriaceae</taxon>
        <taxon>Teratosphaeria</taxon>
    </lineage>
</organism>
<reference evidence="1 2" key="1">
    <citation type="journal article" date="2018" name="IMA Fungus">
        <title>IMA Genome-F 10: Nine draft genome sequences of Claviceps purpurea s.lat., including C. arundinis, C. humidiphila, and C. cf. spartinae, pseudomolecules for the pitch canker pathogen Fusarium circinatum, draft genome of Davidsoniella eucalypti, Grosmannia galeiformis, Quambalaria eucalypti, and Teratosphaeria destructans.</title>
        <authorList>
            <person name="Wingfield B.D."/>
            <person name="Liu M."/>
            <person name="Nguyen H.D."/>
            <person name="Lane F.A."/>
            <person name="Morgan S.W."/>
            <person name="De Vos L."/>
            <person name="Wilken P.M."/>
            <person name="Duong T.A."/>
            <person name="Aylward J."/>
            <person name="Coetzee M.P."/>
            <person name="Dadej K."/>
            <person name="De Beer Z.W."/>
            <person name="Findlay W."/>
            <person name="Havenga M."/>
            <person name="Kolarik M."/>
            <person name="Menzies J.G."/>
            <person name="Naidoo K."/>
            <person name="Pochopski O."/>
            <person name="Shoukouhi P."/>
            <person name="Santana Q.C."/>
            <person name="Seifert K.A."/>
            <person name="Soal N."/>
            <person name="Steenkamp E.T."/>
            <person name="Tatham C.T."/>
            <person name="van der Nest M.A."/>
            <person name="Wingfield M.J."/>
        </authorList>
    </citation>
    <scope>NUCLEOTIDE SEQUENCE [LARGE SCALE GENOMIC DNA]</scope>
    <source>
        <strain evidence="1">CMW44962</strain>
    </source>
</reference>
<sequence length="102" mass="11618">MLLYQVPTLIFDERGKIDVDRSARWLVNDLHVAENQSKFSGVCQRGASGDPKMNQILLRTWPAETALDQLDAKRVSHEGSHVHPNATRKQDSKHHLVIFLHP</sequence>
<keyword evidence="2" id="KW-1185">Reference proteome</keyword>
<protein>
    <submittedName>
        <fullName evidence="1">Uncharacterized protein</fullName>
    </submittedName>
</protein>
<name>A0A9W7SR46_9PEZI</name>